<evidence type="ECO:0000313" key="2">
    <source>
        <dbReference type="Proteomes" id="UP001488838"/>
    </source>
</evidence>
<dbReference type="Pfam" id="PF06951">
    <property type="entry name" value="PLA2G12"/>
    <property type="match status" value="1"/>
</dbReference>
<name>A0AAW0K4R3_MYOGA</name>
<feature type="non-terminal residue" evidence="1">
    <location>
        <position position="1"/>
    </location>
</feature>
<protein>
    <submittedName>
        <fullName evidence="1">Uncharacterized protein</fullName>
    </submittedName>
</protein>
<dbReference type="GO" id="GO:0050482">
    <property type="term" value="P:arachidonate secretion"/>
    <property type="evidence" value="ECO:0007669"/>
    <property type="project" value="InterPro"/>
</dbReference>
<proteinExistence type="predicted"/>
<evidence type="ECO:0000313" key="1">
    <source>
        <dbReference type="EMBL" id="KAK7833893.1"/>
    </source>
</evidence>
<sequence>WQPVILTVSFATQSIDKQPITNKAVTVEGAVLPLAQDEDEEPGMAIHYCCIPTSPALVSRVQVGVPRKEEGKLLGNSWDPLFAAEAEVEVQACRPRQQKAHIFTEARALGFCLESPESCSKQLPQPSTPAQGPVLLLLLAARRGQEQDQTLDWRATLKTICKGIHKIDTYLHTTPDLLGGENGSASTNAATGQSLYHATDLNCPHQMDVALHCSCCNQQDRCYETCGKNKNDCDKEFQDCLSRICRAVQKTPGLAQNVQACETTVELLFDSVIHLGCKPYLDSQQAACWCRYEEKTGLLSLLLSIYRVITGSKSKFIPWSALAEFPINTVTDYFWETNLGRLLAEYPNSAFHRGTHFVMGSDIRQAPLCSAAELCGWCGLDGGNEEAVSLSSSTFYLKLPPLNHQEKAKTCQEWKLEANSVRGPRAVPSANDRAGAAAQGRAKICRNAPCQLCSPVTSVGW</sequence>
<dbReference type="GO" id="GO:0005509">
    <property type="term" value="F:calcium ion binding"/>
    <property type="evidence" value="ECO:0007669"/>
    <property type="project" value="InterPro"/>
</dbReference>
<keyword evidence="2" id="KW-1185">Reference proteome</keyword>
<dbReference type="GO" id="GO:0006644">
    <property type="term" value="P:phospholipid metabolic process"/>
    <property type="evidence" value="ECO:0007669"/>
    <property type="project" value="InterPro"/>
</dbReference>
<dbReference type="SUPFAM" id="SSF48619">
    <property type="entry name" value="Phospholipase A2, PLA2"/>
    <property type="match status" value="1"/>
</dbReference>
<comment type="caution">
    <text evidence="1">The sequence shown here is derived from an EMBL/GenBank/DDBJ whole genome shotgun (WGS) entry which is preliminary data.</text>
</comment>
<dbReference type="Proteomes" id="UP001488838">
    <property type="component" value="Unassembled WGS sequence"/>
</dbReference>
<reference evidence="1 2" key="1">
    <citation type="journal article" date="2023" name="bioRxiv">
        <title>Conserved and derived expression patterns and positive selection on dental genes reveal complex evolutionary context of ever-growing rodent molars.</title>
        <authorList>
            <person name="Calamari Z.T."/>
            <person name="Song A."/>
            <person name="Cohen E."/>
            <person name="Akter M."/>
            <person name="Roy R.D."/>
            <person name="Hallikas O."/>
            <person name="Christensen M.M."/>
            <person name="Li P."/>
            <person name="Marangoni P."/>
            <person name="Jernvall J."/>
            <person name="Klein O.D."/>
        </authorList>
    </citation>
    <scope>NUCLEOTIDE SEQUENCE [LARGE SCALE GENOMIC DNA]</scope>
    <source>
        <strain evidence="1">V071</strain>
    </source>
</reference>
<organism evidence="1 2">
    <name type="scientific">Myodes glareolus</name>
    <name type="common">Bank vole</name>
    <name type="synonym">Clethrionomys glareolus</name>
    <dbReference type="NCBI Taxonomy" id="447135"/>
    <lineage>
        <taxon>Eukaryota</taxon>
        <taxon>Metazoa</taxon>
        <taxon>Chordata</taxon>
        <taxon>Craniata</taxon>
        <taxon>Vertebrata</taxon>
        <taxon>Euteleostomi</taxon>
        <taxon>Mammalia</taxon>
        <taxon>Eutheria</taxon>
        <taxon>Euarchontoglires</taxon>
        <taxon>Glires</taxon>
        <taxon>Rodentia</taxon>
        <taxon>Myomorpha</taxon>
        <taxon>Muroidea</taxon>
        <taxon>Cricetidae</taxon>
        <taxon>Arvicolinae</taxon>
        <taxon>Myodes</taxon>
    </lineage>
</organism>
<dbReference type="PANTHER" id="PTHR12824:SF7">
    <property type="entry name" value="GROUP XIIA SECRETORY PHOSPHOLIPASE A2"/>
    <property type="match status" value="1"/>
</dbReference>
<dbReference type="InterPro" id="IPR036444">
    <property type="entry name" value="PLipase_A2_dom_sf"/>
</dbReference>
<dbReference type="GO" id="GO:0005576">
    <property type="term" value="C:extracellular region"/>
    <property type="evidence" value="ECO:0007669"/>
    <property type="project" value="InterPro"/>
</dbReference>
<gene>
    <name evidence="1" type="ORF">U0070_004874</name>
</gene>
<dbReference type="GO" id="GO:0016042">
    <property type="term" value="P:lipid catabolic process"/>
    <property type="evidence" value="ECO:0007669"/>
    <property type="project" value="InterPro"/>
</dbReference>
<dbReference type="PANTHER" id="PTHR12824">
    <property type="entry name" value="GROUP XII SECRETORY PHOSPHOLIPASE A2 FAMILY MEMBER"/>
    <property type="match status" value="1"/>
</dbReference>
<dbReference type="GO" id="GO:0004623">
    <property type="term" value="F:phospholipase A2 activity"/>
    <property type="evidence" value="ECO:0007669"/>
    <property type="project" value="InterPro"/>
</dbReference>
<dbReference type="EMBL" id="JBBHLL010000005">
    <property type="protein sequence ID" value="KAK7833893.1"/>
    <property type="molecule type" value="Genomic_DNA"/>
</dbReference>
<dbReference type="InterPro" id="IPR010711">
    <property type="entry name" value="PLA2G12"/>
</dbReference>
<dbReference type="AlphaFoldDB" id="A0AAW0K4R3"/>
<accession>A0AAW0K4R3</accession>